<name>A0A4S1E0P0_9FLAO</name>
<keyword evidence="2" id="KW-1185">Reference proteome</keyword>
<organism evidence="1 2">
    <name type="scientific">Flavivirga rizhaonensis</name>
    <dbReference type="NCBI Taxonomy" id="2559571"/>
    <lineage>
        <taxon>Bacteria</taxon>
        <taxon>Pseudomonadati</taxon>
        <taxon>Bacteroidota</taxon>
        <taxon>Flavobacteriia</taxon>
        <taxon>Flavobacteriales</taxon>
        <taxon>Flavobacteriaceae</taxon>
        <taxon>Flavivirga</taxon>
    </lineage>
</organism>
<dbReference type="AlphaFoldDB" id="A0A4S1E0P0"/>
<evidence type="ECO:0000313" key="2">
    <source>
        <dbReference type="Proteomes" id="UP000307602"/>
    </source>
</evidence>
<protein>
    <recommendedName>
        <fullName evidence="3">ABM domain-containing protein</fullName>
    </recommendedName>
</protein>
<evidence type="ECO:0000313" key="1">
    <source>
        <dbReference type="EMBL" id="TGV04070.1"/>
    </source>
</evidence>
<dbReference type="Gene3D" id="3.30.70.100">
    <property type="match status" value="1"/>
</dbReference>
<dbReference type="EMBL" id="SRSO01000004">
    <property type="protein sequence ID" value="TGV04070.1"/>
    <property type="molecule type" value="Genomic_DNA"/>
</dbReference>
<dbReference type="InterPro" id="IPR011008">
    <property type="entry name" value="Dimeric_a/b-barrel"/>
</dbReference>
<evidence type="ECO:0008006" key="3">
    <source>
        <dbReference type="Google" id="ProtNLM"/>
    </source>
</evidence>
<proteinExistence type="predicted"/>
<dbReference type="RefSeq" id="WP_135875947.1">
    <property type="nucleotide sequence ID" value="NZ_SRSO01000004.1"/>
</dbReference>
<comment type="caution">
    <text evidence="1">The sequence shown here is derived from an EMBL/GenBank/DDBJ whole genome shotgun (WGS) entry which is preliminary data.</text>
</comment>
<dbReference type="SUPFAM" id="SSF54909">
    <property type="entry name" value="Dimeric alpha+beta barrel"/>
    <property type="match status" value="1"/>
</dbReference>
<sequence length="216" mass="24933">MTEKIKEKIGTIVLVMEKTKPEYSQKEVIKLSEAIDPMVDTFNGYLGRKMAFSNNQPDLLMDLVYYTNVKAFEDASEIEMKSETCLRFFNTMIPNPETSKMLITSPLIITTPKQGKVKGIELVLFKTKTGFTKEEVVNAAKNINPVLEKYEGYISRKLSITEDGQWMDVIYWTNLENAEKASKHILDNKLAQKYFEMIDNTTMEFNHFNVVIDTER</sequence>
<dbReference type="OrthoDB" id="1163058at2"/>
<reference evidence="1 2" key="1">
    <citation type="submission" date="2019-04" db="EMBL/GenBank/DDBJ databases">
        <authorList>
            <person name="Liu A."/>
        </authorList>
    </citation>
    <scope>NUCLEOTIDE SEQUENCE [LARGE SCALE GENOMIC DNA]</scope>
    <source>
        <strain evidence="1 2">RZ03</strain>
    </source>
</reference>
<accession>A0A4S1E0P0</accession>
<gene>
    <name evidence="1" type="ORF">EM932_04545</name>
</gene>
<dbReference type="Proteomes" id="UP000307602">
    <property type="component" value="Unassembled WGS sequence"/>
</dbReference>